<gene>
    <name evidence="5" type="ORF">CDAUBV1_LOCUS9419</name>
</gene>
<dbReference type="InterPro" id="IPR000859">
    <property type="entry name" value="CUB_dom"/>
</dbReference>
<comment type="caution">
    <text evidence="2">Lacks conserved residue(s) required for the propagation of feature annotation.</text>
</comment>
<dbReference type="Gene3D" id="2.60.120.290">
    <property type="entry name" value="Spermadhesin, CUB domain"/>
    <property type="match status" value="1"/>
</dbReference>
<organism evidence="5 6">
    <name type="scientific">Calicophoron daubneyi</name>
    <name type="common">Rumen fluke</name>
    <name type="synonym">Paramphistomum daubneyi</name>
    <dbReference type="NCBI Taxonomy" id="300641"/>
    <lineage>
        <taxon>Eukaryota</taxon>
        <taxon>Metazoa</taxon>
        <taxon>Spiralia</taxon>
        <taxon>Lophotrochozoa</taxon>
        <taxon>Platyhelminthes</taxon>
        <taxon>Trematoda</taxon>
        <taxon>Digenea</taxon>
        <taxon>Plagiorchiida</taxon>
        <taxon>Pronocephalata</taxon>
        <taxon>Paramphistomoidea</taxon>
        <taxon>Paramphistomidae</taxon>
        <taxon>Calicophoron</taxon>
    </lineage>
</organism>
<dbReference type="AlphaFoldDB" id="A0AAV2TIK2"/>
<dbReference type="EMBL" id="CAXLJL010000256">
    <property type="protein sequence ID" value="CAL5135247.1"/>
    <property type="molecule type" value="Genomic_DNA"/>
</dbReference>
<dbReference type="SUPFAM" id="SSF49854">
    <property type="entry name" value="Spermadhesin, CUB domain"/>
    <property type="match status" value="1"/>
</dbReference>
<feature type="domain" description="CUB" evidence="4">
    <location>
        <begin position="64"/>
        <end position="135"/>
    </location>
</feature>
<evidence type="ECO:0000259" key="4">
    <source>
        <dbReference type="PROSITE" id="PS01180"/>
    </source>
</evidence>
<dbReference type="Pfam" id="PF00431">
    <property type="entry name" value="CUB"/>
    <property type="match status" value="1"/>
</dbReference>
<comment type="caution">
    <text evidence="5">The sequence shown here is derived from an EMBL/GenBank/DDBJ whole genome shotgun (WGS) entry which is preliminary data.</text>
</comment>
<sequence>MASRLPRLKFNRRKNIWLLREQNETKRDNDFGIPGAPVDPETCRFAYAQTSQLLSHIGLGESGGDGRLSKTSQSHDSSWTNSPNYPNNYPANVMCIYVYVPKQGTEYIRLSFGRFDTQQNDQPLARNPCDQVVVESVGPHAIGLKVDTVVGHDLNNHNHWCVWSMEDSANYSRLEPFRSNF</sequence>
<dbReference type="InterPro" id="IPR035914">
    <property type="entry name" value="Sperma_CUB_dom_sf"/>
</dbReference>
<protein>
    <recommendedName>
        <fullName evidence="4">CUB domain-containing protein</fullName>
    </recommendedName>
</protein>
<evidence type="ECO:0000256" key="2">
    <source>
        <dbReference type="PROSITE-ProRule" id="PRU00059"/>
    </source>
</evidence>
<name>A0AAV2TIK2_CALDB</name>
<proteinExistence type="predicted"/>
<accession>A0AAV2TIK2</accession>
<dbReference type="PROSITE" id="PS01180">
    <property type="entry name" value="CUB"/>
    <property type="match status" value="1"/>
</dbReference>
<reference evidence="5" key="1">
    <citation type="submission" date="2024-06" db="EMBL/GenBank/DDBJ databases">
        <authorList>
            <person name="Liu X."/>
            <person name="Lenzi L."/>
            <person name="Haldenby T S."/>
            <person name="Uol C."/>
        </authorList>
    </citation>
    <scope>NUCLEOTIDE SEQUENCE</scope>
</reference>
<evidence type="ECO:0000256" key="1">
    <source>
        <dbReference type="ARBA" id="ARBA00023157"/>
    </source>
</evidence>
<evidence type="ECO:0000313" key="6">
    <source>
        <dbReference type="Proteomes" id="UP001497525"/>
    </source>
</evidence>
<keyword evidence="1" id="KW-1015">Disulfide bond</keyword>
<evidence type="ECO:0000313" key="5">
    <source>
        <dbReference type="EMBL" id="CAL5135247.1"/>
    </source>
</evidence>
<dbReference type="Proteomes" id="UP001497525">
    <property type="component" value="Unassembled WGS sequence"/>
</dbReference>
<feature type="compositionally biased region" description="Polar residues" evidence="3">
    <location>
        <begin position="69"/>
        <end position="82"/>
    </location>
</feature>
<evidence type="ECO:0000256" key="3">
    <source>
        <dbReference type="SAM" id="MobiDB-lite"/>
    </source>
</evidence>
<feature type="region of interest" description="Disordered" evidence="3">
    <location>
        <begin position="59"/>
        <end position="83"/>
    </location>
</feature>